<organism evidence="2 3">
    <name type="scientific">Plakobranchus ocellatus</name>
    <dbReference type="NCBI Taxonomy" id="259542"/>
    <lineage>
        <taxon>Eukaryota</taxon>
        <taxon>Metazoa</taxon>
        <taxon>Spiralia</taxon>
        <taxon>Lophotrochozoa</taxon>
        <taxon>Mollusca</taxon>
        <taxon>Gastropoda</taxon>
        <taxon>Heterobranchia</taxon>
        <taxon>Euthyneura</taxon>
        <taxon>Panpulmonata</taxon>
        <taxon>Sacoglossa</taxon>
        <taxon>Placobranchoidea</taxon>
        <taxon>Plakobranchidae</taxon>
        <taxon>Plakobranchus</taxon>
    </lineage>
</organism>
<sequence length="259" mass="30149">MTLWILLETYAIRELWKTLQQRRSQKVPSCANGDPNIRSESNEKIQRSRVFKTNLGSGPFIEQCELENLRGSYTARGDYLRRSHTSLPDGAWTQHRNHGNRSAREIESAPSRIRGIVKDEDIPYHTAITMPPDRRSKSCVGFNALNQKMMCGLPNVYDRGYRPPGYTKSDIREWKNEIRKIVPNRPTLFLPAHTPLRPLTTLMPPELERPHDTSVMFRRTVDRTYGRHIEYTVDPEWFSEKITPGSVKKRAHCVYTWNV</sequence>
<evidence type="ECO:0000313" key="2">
    <source>
        <dbReference type="EMBL" id="GFN80564.1"/>
    </source>
</evidence>
<accession>A0AAV3YCY6</accession>
<comment type="caution">
    <text evidence="2">The sequence shown here is derived from an EMBL/GenBank/DDBJ whole genome shotgun (WGS) entry which is preliminary data.</text>
</comment>
<dbReference type="Proteomes" id="UP000735302">
    <property type="component" value="Unassembled WGS sequence"/>
</dbReference>
<gene>
    <name evidence="2" type="ORF">PoB_000707000</name>
</gene>
<name>A0AAV3YCY6_9GAST</name>
<reference evidence="2 3" key="1">
    <citation type="journal article" date="2021" name="Elife">
        <title>Chloroplast acquisition without the gene transfer in kleptoplastic sea slugs, Plakobranchus ocellatus.</title>
        <authorList>
            <person name="Maeda T."/>
            <person name="Takahashi S."/>
            <person name="Yoshida T."/>
            <person name="Shimamura S."/>
            <person name="Takaki Y."/>
            <person name="Nagai Y."/>
            <person name="Toyoda A."/>
            <person name="Suzuki Y."/>
            <person name="Arimoto A."/>
            <person name="Ishii H."/>
            <person name="Satoh N."/>
            <person name="Nishiyama T."/>
            <person name="Hasebe M."/>
            <person name="Maruyama T."/>
            <person name="Minagawa J."/>
            <person name="Obokata J."/>
            <person name="Shigenobu S."/>
        </authorList>
    </citation>
    <scope>NUCLEOTIDE SEQUENCE [LARGE SCALE GENOMIC DNA]</scope>
</reference>
<dbReference type="AlphaFoldDB" id="A0AAV3YCY6"/>
<evidence type="ECO:0000313" key="3">
    <source>
        <dbReference type="Proteomes" id="UP000735302"/>
    </source>
</evidence>
<evidence type="ECO:0000256" key="1">
    <source>
        <dbReference type="SAM" id="MobiDB-lite"/>
    </source>
</evidence>
<proteinExistence type="predicted"/>
<keyword evidence="3" id="KW-1185">Reference proteome</keyword>
<protein>
    <submittedName>
        <fullName evidence="2">Uncharacterized protein</fullName>
    </submittedName>
</protein>
<dbReference type="EMBL" id="BLXT01000825">
    <property type="protein sequence ID" value="GFN80564.1"/>
    <property type="molecule type" value="Genomic_DNA"/>
</dbReference>
<feature type="region of interest" description="Disordered" evidence="1">
    <location>
        <begin position="87"/>
        <end position="107"/>
    </location>
</feature>